<dbReference type="Pfam" id="PF04938">
    <property type="entry name" value="SIP1"/>
    <property type="match status" value="1"/>
</dbReference>
<evidence type="ECO:0000313" key="3">
    <source>
        <dbReference type="Proteomes" id="UP001160483"/>
    </source>
</evidence>
<reference evidence="2" key="1">
    <citation type="submission" date="2021-11" db="EMBL/GenBank/DDBJ databases">
        <authorList>
            <person name="Islam A."/>
            <person name="Islam S."/>
            <person name="Flora M.S."/>
            <person name="Rahman M."/>
            <person name="Ziaur R.M."/>
            <person name="Epstein J.H."/>
            <person name="Hassan M."/>
            <person name="Klassen M."/>
            <person name="Woodard K."/>
            <person name="Webb A."/>
            <person name="Webby R.J."/>
            <person name="El Zowalaty M.E."/>
        </authorList>
    </citation>
    <scope>NUCLEOTIDE SEQUENCE</scope>
    <source>
        <strain evidence="2">Pbs3</strain>
    </source>
</reference>
<gene>
    <name evidence="2" type="ORF">PBS003_LOCUS7462</name>
</gene>
<dbReference type="EMBL" id="CAKKTJ010000326">
    <property type="protein sequence ID" value="CAH0480848.1"/>
    <property type="molecule type" value="Genomic_DNA"/>
</dbReference>
<dbReference type="Proteomes" id="UP001160483">
    <property type="component" value="Unassembled WGS sequence"/>
</dbReference>
<sequence length="135" mass="15731">MMSTALPVKGADAMDVQLIRQRMQQDLPPQDVQEYLWRVRLEAEEIPDIVVAPDIDPRQFDAQQTRNMPKLQSFVLKETDRERIPDDRWKNELLADFAELRQLIVRWEAIGPPKAERAGDDVPIEILRKKSAQNE</sequence>
<comment type="similarity">
    <text evidence="1">Belongs to the gemin-2 family.</text>
</comment>
<dbReference type="PANTHER" id="PTHR12794">
    <property type="entry name" value="GEMIN2"/>
    <property type="match status" value="1"/>
</dbReference>
<protein>
    <submittedName>
        <fullName evidence="2">Uncharacterized protein</fullName>
    </submittedName>
</protein>
<evidence type="ECO:0000313" key="2">
    <source>
        <dbReference type="EMBL" id="CAH0480848.1"/>
    </source>
</evidence>
<name>A0AAU9L5K6_9STRA</name>
<dbReference type="PANTHER" id="PTHR12794:SF0">
    <property type="entry name" value="GEM-ASSOCIATED PROTEIN 2"/>
    <property type="match status" value="1"/>
</dbReference>
<comment type="caution">
    <text evidence="2">The sequence shown here is derived from an EMBL/GenBank/DDBJ whole genome shotgun (WGS) entry which is preliminary data.</text>
</comment>
<proteinExistence type="inferred from homology"/>
<organism evidence="2 3">
    <name type="scientific">Peronospora belbahrii</name>
    <dbReference type="NCBI Taxonomy" id="622444"/>
    <lineage>
        <taxon>Eukaryota</taxon>
        <taxon>Sar</taxon>
        <taxon>Stramenopiles</taxon>
        <taxon>Oomycota</taxon>
        <taxon>Peronosporomycetes</taxon>
        <taxon>Peronosporales</taxon>
        <taxon>Peronosporaceae</taxon>
        <taxon>Peronospora</taxon>
    </lineage>
</organism>
<accession>A0AAU9L5K6</accession>
<dbReference type="GO" id="GO:0000387">
    <property type="term" value="P:spliceosomal snRNP assembly"/>
    <property type="evidence" value="ECO:0007669"/>
    <property type="project" value="InterPro"/>
</dbReference>
<dbReference type="GO" id="GO:0005634">
    <property type="term" value="C:nucleus"/>
    <property type="evidence" value="ECO:0007669"/>
    <property type="project" value="TreeGrafter"/>
</dbReference>
<dbReference type="GO" id="GO:0032797">
    <property type="term" value="C:SMN complex"/>
    <property type="evidence" value="ECO:0007669"/>
    <property type="project" value="TreeGrafter"/>
</dbReference>
<dbReference type="AlphaFoldDB" id="A0AAU9L5K6"/>
<evidence type="ECO:0000256" key="1">
    <source>
        <dbReference type="ARBA" id="ARBA00025758"/>
    </source>
</evidence>
<dbReference type="InterPro" id="IPR035426">
    <property type="entry name" value="Gemin2/Brr1"/>
</dbReference>